<dbReference type="Proteomes" id="UP000617634">
    <property type="component" value="Unassembled WGS sequence"/>
</dbReference>
<reference evidence="2" key="1">
    <citation type="submission" date="2020-11" db="EMBL/GenBank/DDBJ databases">
        <title>Novosphingobium aureum sp. nov., a marine bacterium isolated from sediment of a salt flat.</title>
        <authorList>
            <person name="Yoo Y."/>
            <person name="Kim J.-J."/>
        </authorList>
    </citation>
    <scope>NUCLEOTIDE SEQUENCE</scope>
    <source>
        <strain evidence="2">YJ-S2-02</strain>
    </source>
</reference>
<name>A0A931MKB6_9SPHN</name>
<organism evidence="2 3">
    <name type="scientific">Novosphingobium aureum</name>
    <dbReference type="NCBI Taxonomy" id="2792964"/>
    <lineage>
        <taxon>Bacteria</taxon>
        <taxon>Pseudomonadati</taxon>
        <taxon>Pseudomonadota</taxon>
        <taxon>Alphaproteobacteria</taxon>
        <taxon>Sphingomonadales</taxon>
        <taxon>Sphingomonadaceae</taxon>
        <taxon>Novosphingobium</taxon>
    </lineage>
</organism>
<sequence length="88" mass="9852">MARAQGAAALPVWVGFGAKGRRSPPNLRLQAEPEGLRRQPPSNTNTASGTEFNYDEIRFAENKILSNIFIFDDGIYCNIHFFRNIAQP</sequence>
<feature type="compositionally biased region" description="Polar residues" evidence="1">
    <location>
        <begin position="40"/>
        <end position="50"/>
    </location>
</feature>
<evidence type="ECO:0000256" key="1">
    <source>
        <dbReference type="SAM" id="MobiDB-lite"/>
    </source>
</evidence>
<dbReference type="RefSeq" id="WP_197162278.1">
    <property type="nucleotide sequence ID" value="NZ_JADZGI010000001.1"/>
</dbReference>
<protein>
    <submittedName>
        <fullName evidence="2">Uncharacterized protein</fullName>
    </submittedName>
</protein>
<evidence type="ECO:0000313" key="2">
    <source>
        <dbReference type="EMBL" id="MBH0112628.1"/>
    </source>
</evidence>
<keyword evidence="3" id="KW-1185">Reference proteome</keyword>
<dbReference type="EMBL" id="JADZGI010000001">
    <property type="protein sequence ID" value="MBH0112628.1"/>
    <property type="molecule type" value="Genomic_DNA"/>
</dbReference>
<feature type="region of interest" description="Disordered" evidence="1">
    <location>
        <begin position="17"/>
        <end position="50"/>
    </location>
</feature>
<proteinExistence type="predicted"/>
<comment type="caution">
    <text evidence="2">The sequence shown here is derived from an EMBL/GenBank/DDBJ whole genome shotgun (WGS) entry which is preliminary data.</text>
</comment>
<gene>
    <name evidence="2" type="ORF">I5E68_06635</name>
</gene>
<dbReference type="AlphaFoldDB" id="A0A931MKB6"/>
<accession>A0A931MKB6</accession>
<evidence type="ECO:0000313" key="3">
    <source>
        <dbReference type="Proteomes" id="UP000617634"/>
    </source>
</evidence>